<sequence length="69" mass="8550">MDKREWRLILLHHIKGVSRSLLKKVIKLDPDLVQSYQWSGQQWQEYFHLSEKKLLLLWNSFITDHYRKK</sequence>
<evidence type="ECO:0000313" key="2">
    <source>
        <dbReference type="Proteomes" id="UP000019102"/>
    </source>
</evidence>
<reference evidence="1 2" key="1">
    <citation type="journal article" date="2014" name="Genome Announc.">
        <title>Draft Genome Sequence of the Boron-Tolerant and Moderately Halotolerant Bacterium Gracilibacillus boraciitolerans JCM 21714T.</title>
        <authorList>
            <person name="Ahmed I."/>
            <person name="Oshima K."/>
            <person name="Suda W."/>
            <person name="Kitamura K."/>
            <person name="Iida T."/>
            <person name="Ohmori Y."/>
            <person name="Fujiwara T."/>
            <person name="Hattori M."/>
            <person name="Ohkuma M."/>
        </authorList>
    </citation>
    <scope>NUCLEOTIDE SEQUENCE [LARGE SCALE GENOMIC DNA]</scope>
    <source>
        <strain evidence="1 2">JCM 21714</strain>
    </source>
</reference>
<keyword evidence="2" id="KW-1185">Reference proteome</keyword>
<dbReference type="STRING" id="1298598.JCM21714_596"/>
<dbReference type="RefSeq" id="WP_235182549.1">
    <property type="nucleotide sequence ID" value="NZ_BAVS01000001.1"/>
</dbReference>
<protein>
    <submittedName>
        <fullName evidence="1">Uncharacterized protein</fullName>
    </submittedName>
</protein>
<organism evidence="1 2">
    <name type="scientific">Gracilibacillus boraciitolerans JCM 21714</name>
    <dbReference type="NCBI Taxonomy" id="1298598"/>
    <lineage>
        <taxon>Bacteria</taxon>
        <taxon>Bacillati</taxon>
        <taxon>Bacillota</taxon>
        <taxon>Bacilli</taxon>
        <taxon>Bacillales</taxon>
        <taxon>Bacillaceae</taxon>
        <taxon>Gracilibacillus</taxon>
    </lineage>
</organism>
<gene>
    <name evidence="1" type="ORF">JCM21714_596</name>
</gene>
<name>W4VFP5_9BACI</name>
<comment type="caution">
    <text evidence="1">The sequence shown here is derived from an EMBL/GenBank/DDBJ whole genome shotgun (WGS) entry which is preliminary data.</text>
</comment>
<dbReference type="Proteomes" id="UP000019102">
    <property type="component" value="Unassembled WGS sequence"/>
</dbReference>
<accession>W4VFP5</accession>
<proteinExistence type="predicted"/>
<evidence type="ECO:0000313" key="1">
    <source>
        <dbReference type="EMBL" id="GAE91643.1"/>
    </source>
</evidence>
<dbReference type="AlphaFoldDB" id="W4VFP5"/>
<dbReference type="EMBL" id="BAVS01000001">
    <property type="protein sequence ID" value="GAE91643.1"/>
    <property type="molecule type" value="Genomic_DNA"/>
</dbReference>